<sequence>MGRAPGPEYGLLIEYNRVPRRNEMDLGHSTIERMMNMNKWLIPLASTLAAVLISIFTYNSLPAEIAVHFDSADNPDNWVSKPVGAFLSPAFILVLSWIVMFSIRFEKDESKRARAEATLPTIVGTLSLMLLAVHGSIIAFNLGYDIRSSAVASFIVGGVFIVLGNLLPRLPQGRYQWPKLPDHKQRQFARFQGKLMFFSGFIFIALAFLPGTYSFPVFLAVLFCFVAVTIVKAVTAVRHS</sequence>
<evidence type="ECO:0000313" key="4">
    <source>
        <dbReference type="Proteomes" id="UP000266482"/>
    </source>
</evidence>
<evidence type="ECO:0000256" key="1">
    <source>
        <dbReference type="SAM" id="Phobius"/>
    </source>
</evidence>
<comment type="caution">
    <text evidence="3">The sequence shown here is derived from an EMBL/GenBank/DDBJ whole genome shotgun (WGS) entry which is preliminary data.</text>
</comment>
<gene>
    <name evidence="3" type="ORF">D3P08_00770</name>
</gene>
<dbReference type="PANTHER" id="PTHR37810:SF5">
    <property type="entry name" value="IMMUNITY PROTEIN SDPI"/>
    <property type="match status" value="1"/>
</dbReference>
<feature type="transmembrane region" description="Helical" evidence="1">
    <location>
        <begin position="188"/>
        <end position="209"/>
    </location>
</feature>
<feature type="transmembrane region" description="Helical" evidence="1">
    <location>
        <begin position="40"/>
        <end position="61"/>
    </location>
</feature>
<keyword evidence="1" id="KW-0812">Transmembrane</keyword>
<keyword evidence="4" id="KW-1185">Reference proteome</keyword>
<dbReference type="Proteomes" id="UP000266482">
    <property type="component" value="Unassembled WGS sequence"/>
</dbReference>
<keyword evidence="1" id="KW-1133">Transmembrane helix</keyword>
<feature type="transmembrane region" description="Helical" evidence="1">
    <location>
        <begin position="215"/>
        <end position="237"/>
    </location>
</feature>
<keyword evidence="1" id="KW-0472">Membrane</keyword>
<dbReference type="InterPro" id="IPR026272">
    <property type="entry name" value="SdpI"/>
</dbReference>
<name>A0A3A1VRL5_9BACL</name>
<reference evidence="3 4" key="1">
    <citation type="submission" date="2018-09" db="EMBL/GenBank/DDBJ databases">
        <title>Paenibacillus aracenensis nov. sp. isolated from a cave in southern Spain.</title>
        <authorList>
            <person name="Jurado V."/>
            <person name="Gutierrez-Patricio S."/>
            <person name="Gonzalez-Pimentel J.L."/>
            <person name="Miller A.Z."/>
            <person name="Laiz L."/>
            <person name="Saiz-Jimenez C."/>
        </authorList>
    </citation>
    <scope>NUCLEOTIDE SEQUENCE [LARGE SCALE GENOMIC DNA]</scope>
    <source>
        <strain evidence="3 4">DSM 22867</strain>
    </source>
</reference>
<evidence type="ECO:0000259" key="2">
    <source>
        <dbReference type="Pfam" id="PF07853"/>
    </source>
</evidence>
<feature type="transmembrane region" description="Helical" evidence="1">
    <location>
        <begin position="146"/>
        <end position="167"/>
    </location>
</feature>
<dbReference type="PIRSF" id="PIRSF038959">
    <property type="entry name" value="SdpI"/>
    <property type="match status" value="1"/>
</dbReference>
<dbReference type="AlphaFoldDB" id="A0A3A1VRL5"/>
<organism evidence="3 4">
    <name type="scientific">Paenibacillus nanensis</name>
    <dbReference type="NCBI Taxonomy" id="393251"/>
    <lineage>
        <taxon>Bacteria</taxon>
        <taxon>Bacillati</taxon>
        <taxon>Bacillota</taxon>
        <taxon>Bacilli</taxon>
        <taxon>Bacillales</taxon>
        <taxon>Paenibacillaceae</taxon>
        <taxon>Paenibacillus</taxon>
    </lineage>
</organism>
<dbReference type="EMBL" id="QXQA01000001">
    <property type="protein sequence ID" value="RIX60150.1"/>
    <property type="molecule type" value="Genomic_DNA"/>
</dbReference>
<dbReference type="GO" id="GO:0009636">
    <property type="term" value="P:response to toxic substance"/>
    <property type="evidence" value="ECO:0007669"/>
    <property type="project" value="TreeGrafter"/>
</dbReference>
<dbReference type="InterPro" id="IPR012867">
    <property type="entry name" value="DUF1648"/>
</dbReference>
<accession>A0A3A1VRL5</accession>
<proteinExistence type="predicted"/>
<evidence type="ECO:0000313" key="3">
    <source>
        <dbReference type="EMBL" id="RIX60150.1"/>
    </source>
</evidence>
<protein>
    <submittedName>
        <fullName evidence="3">DUF1648 domain-containing protein</fullName>
    </submittedName>
</protein>
<feature type="transmembrane region" description="Helical" evidence="1">
    <location>
        <begin position="83"/>
        <end position="105"/>
    </location>
</feature>
<dbReference type="Pfam" id="PF07853">
    <property type="entry name" value="DUF1648"/>
    <property type="match status" value="1"/>
</dbReference>
<feature type="domain" description="DUF1648" evidence="2">
    <location>
        <begin position="47"/>
        <end position="92"/>
    </location>
</feature>
<dbReference type="PANTHER" id="PTHR37810">
    <property type="entry name" value="IMMUNITY PROTEIN SDPI"/>
    <property type="match status" value="1"/>
</dbReference>
<feature type="transmembrane region" description="Helical" evidence="1">
    <location>
        <begin position="117"/>
        <end position="140"/>
    </location>
</feature>
<dbReference type="OrthoDB" id="9808690at2"/>